<dbReference type="RefSeq" id="XP_040635505.1">
    <property type="nucleotide sequence ID" value="XM_040786640.1"/>
</dbReference>
<dbReference type="HOGENOM" id="CLU_082780_0_0_1"/>
<sequence length="287" mass="33623">MTHLSHSSSMEITPYIQTLSRIRWSDALPDKIGQPLYFYKKGCWSPRLLTESDPDYDFENPLLNLNFEFRHKLLDDVEFEVPLFHVNREVRGFALAWVHKKGLTIRFDKKRVCAVFVRAFDPMIDTPYVPLGKWDEFLREPFDRHFELDLIEKNINCPGPAFTRVAVSEAVLRGEDNSLAEISDWYARVRKVFIIVDAQPNLDMQSEDYGEDDDMRLQRRWDIESSALGVKLFWNNDHGEFKWANREDLGDKGLCKLIEEASNGVGEKLVGYGRRRFEVRPVFTVRK</sequence>
<evidence type="ECO:0000313" key="2">
    <source>
        <dbReference type="Proteomes" id="UP000019804"/>
    </source>
</evidence>
<gene>
    <name evidence="1" type="ORF">EURHEDRAFT_518138</name>
</gene>
<accession>A0A017S6L4</accession>
<protein>
    <submittedName>
        <fullName evidence="1">Uncharacterized protein</fullName>
    </submittedName>
</protein>
<dbReference type="EMBL" id="KK088441">
    <property type="protein sequence ID" value="EYE91815.1"/>
    <property type="molecule type" value="Genomic_DNA"/>
</dbReference>
<evidence type="ECO:0000313" key="1">
    <source>
        <dbReference type="EMBL" id="EYE91815.1"/>
    </source>
</evidence>
<proteinExistence type="predicted"/>
<organism evidence="1 2">
    <name type="scientific">Aspergillus ruber (strain CBS 135680)</name>
    <dbReference type="NCBI Taxonomy" id="1388766"/>
    <lineage>
        <taxon>Eukaryota</taxon>
        <taxon>Fungi</taxon>
        <taxon>Dikarya</taxon>
        <taxon>Ascomycota</taxon>
        <taxon>Pezizomycotina</taxon>
        <taxon>Eurotiomycetes</taxon>
        <taxon>Eurotiomycetidae</taxon>
        <taxon>Eurotiales</taxon>
        <taxon>Aspergillaceae</taxon>
        <taxon>Aspergillus</taxon>
        <taxon>Aspergillus subgen. Aspergillus</taxon>
    </lineage>
</organism>
<dbReference type="AlphaFoldDB" id="A0A017S6L4"/>
<dbReference type="GeneID" id="63701764"/>
<dbReference type="Proteomes" id="UP000019804">
    <property type="component" value="Unassembled WGS sequence"/>
</dbReference>
<keyword evidence="2" id="KW-1185">Reference proteome</keyword>
<dbReference type="OrthoDB" id="3546385at2759"/>
<name>A0A017S6L4_ASPRC</name>
<reference evidence="2" key="1">
    <citation type="journal article" date="2014" name="Nat. Commun.">
        <title>Genomic adaptations of the halophilic Dead Sea filamentous fungus Eurotium rubrum.</title>
        <authorList>
            <person name="Kis-Papo T."/>
            <person name="Weig A.R."/>
            <person name="Riley R."/>
            <person name="Persoh D."/>
            <person name="Salamov A."/>
            <person name="Sun H."/>
            <person name="Lipzen A."/>
            <person name="Wasser S.P."/>
            <person name="Rambold G."/>
            <person name="Grigoriev I.V."/>
            <person name="Nevo E."/>
        </authorList>
    </citation>
    <scope>NUCLEOTIDE SEQUENCE [LARGE SCALE GENOMIC DNA]</scope>
    <source>
        <strain evidence="2">CBS 135680</strain>
    </source>
</reference>